<evidence type="ECO:0000313" key="2">
    <source>
        <dbReference type="Proteomes" id="UP000474104"/>
    </source>
</evidence>
<comment type="caution">
    <text evidence="1">The sequence shown here is derived from an EMBL/GenBank/DDBJ whole genome shotgun (WGS) entry which is preliminary data.</text>
</comment>
<dbReference type="EMBL" id="VIRB01000003">
    <property type="protein sequence ID" value="NDO67308.1"/>
    <property type="molecule type" value="Genomic_DNA"/>
</dbReference>
<dbReference type="RefSeq" id="WP_004068504.1">
    <property type="nucleotide sequence ID" value="NZ_VIRB01000003.1"/>
</dbReference>
<evidence type="ECO:0000313" key="1">
    <source>
        <dbReference type="EMBL" id="NDO67308.1"/>
    </source>
</evidence>
<dbReference type="AlphaFoldDB" id="A0A9X5C6D7"/>
<protein>
    <submittedName>
        <fullName evidence="1">Uncharacterized protein</fullName>
    </submittedName>
</protein>
<organism evidence="1 2">
    <name type="scientific">Schaedlerella arabinosiphila</name>
    <dbReference type="NCBI Taxonomy" id="2044587"/>
    <lineage>
        <taxon>Bacteria</taxon>
        <taxon>Bacillati</taxon>
        <taxon>Bacillota</taxon>
        <taxon>Clostridia</taxon>
        <taxon>Lachnospirales</taxon>
        <taxon>Lachnospiraceae</taxon>
        <taxon>Schaedlerella</taxon>
    </lineage>
</organism>
<sequence>MLNYKSHKEQKRDEIFVGNTSTIIFPDDEHLFKLNNIKYRLGNVTFDIHGKIIKDNATKPLFIKKDSCDTYNKLMRKLSGFTTDIEGIII</sequence>
<dbReference type="Proteomes" id="UP000474104">
    <property type="component" value="Unassembled WGS sequence"/>
</dbReference>
<gene>
    <name evidence="1" type="ORF">FMM80_00575</name>
</gene>
<name>A0A9X5C6D7_9FIRM</name>
<accession>A0A9X5C6D7</accession>
<proteinExistence type="predicted"/>
<reference evidence="1 2" key="1">
    <citation type="submission" date="2019-07" db="EMBL/GenBank/DDBJ databases">
        <title>Draft genome sequences of 15 bacterial species constituting the stable defined intestinal microbiota of the GM15 gnotobiotic mouse model.</title>
        <authorList>
            <person name="Elie C."/>
            <person name="Mathieu A."/>
            <person name="Saliou A."/>
            <person name="Darnaud M."/>
            <person name="Leulier F."/>
            <person name="Tamellini A."/>
        </authorList>
    </citation>
    <scope>NUCLEOTIDE SEQUENCE [LARGE SCALE GENOMIC DNA]</scope>
    <source>
        <strain evidence="2">ASF 502</strain>
    </source>
</reference>